<proteinExistence type="predicted"/>
<sequence>MDPRSPVPPRLRGRRPRRPPNALPLLLALLLAAAALVLPAPPARAAGSLLDCPGTATSTYAPPLTAAGAPTTITLSEVLTPCAAPGTAVTSGTASLVVPVPTPYPCGQLAGSGTLTRTITWNTGQTSTLTGTYTATFVGATIVGNGSGTVVSGLFAGQPFTDVRVTPSEQVLRCEAALATVSGTVAVTDLLIG</sequence>
<dbReference type="HOGENOM" id="CLU_1432805_0_0_11"/>
<dbReference type="KEGG" id="ksk:KSE_00380t"/>
<evidence type="ECO:0000313" key="4">
    <source>
        <dbReference type="Proteomes" id="UP000007076"/>
    </source>
</evidence>
<dbReference type="EMBL" id="AP010968">
    <property type="protein sequence ID" value="BAJ25890.1"/>
    <property type="molecule type" value="Genomic_DNA"/>
</dbReference>
<keyword evidence="4" id="KW-1185">Reference proteome</keyword>
<evidence type="ECO:0008006" key="5">
    <source>
        <dbReference type="Google" id="ProtNLM"/>
    </source>
</evidence>
<keyword evidence="1" id="KW-0732">Signal</keyword>
<feature type="signal peptide" evidence="1">
    <location>
        <begin position="1"/>
        <end position="45"/>
    </location>
</feature>
<evidence type="ECO:0000313" key="2">
    <source>
        <dbReference type="EMBL" id="BAJ25890.1"/>
    </source>
</evidence>
<evidence type="ECO:0000256" key="1">
    <source>
        <dbReference type="SAM" id="SignalP"/>
    </source>
</evidence>
<accession>E4MYZ7</accession>
<dbReference type="Proteomes" id="UP000007076">
    <property type="component" value="Chromosome"/>
</dbReference>
<protein>
    <recommendedName>
        <fullName evidence="5">Ig-like domain-containing protein</fullName>
    </recommendedName>
</protein>
<dbReference type="AlphaFoldDB" id="E4MYZ7"/>
<name>E4MYZ7_KITSK</name>
<dbReference type="KEGG" id="ksk:KSE_76360t"/>
<feature type="chain" id="PRO_5007653835" description="Ig-like domain-containing protein" evidence="1">
    <location>
        <begin position="46"/>
        <end position="193"/>
    </location>
</feature>
<dbReference type="PATRIC" id="fig|452652.3.peg.33"/>
<evidence type="ECO:0000313" key="3">
    <source>
        <dbReference type="EMBL" id="BAJ33388.1"/>
    </source>
</evidence>
<organism evidence="2 4">
    <name type="scientific">Kitasatospora setae (strain ATCC 33774 / DSM 43861 / JCM 3304 / KCC A-0304 / NBRC 14216 / KM-6054)</name>
    <name type="common">Streptomyces setae</name>
    <dbReference type="NCBI Taxonomy" id="452652"/>
    <lineage>
        <taxon>Bacteria</taxon>
        <taxon>Bacillati</taxon>
        <taxon>Actinomycetota</taxon>
        <taxon>Actinomycetes</taxon>
        <taxon>Kitasatosporales</taxon>
        <taxon>Streptomycetaceae</taxon>
        <taxon>Kitasatospora</taxon>
    </lineage>
</organism>
<dbReference type="RefSeq" id="WP_014133212.1">
    <property type="nucleotide sequence ID" value="NC_016109.1"/>
</dbReference>
<reference evidence="2 4" key="1">
    <citation type="journal article" date="2010" name="DNA Res.">
        <title>Genome sequence of Kitasatospora setae NBRC 14216T: an evolutionary snapshot of the family Streptomycetaceae.</title>
        <authorList>
            <person name="Ichikawa N."/>
            <person name="Oguchi A."/>
            <person name="Ikeda H."/>
            <person name="Ishikawa J."/>
            <person name="Kitani S."/>
            <person name="Watanabe Y."/>
            <person name="Nakamura S."/>
            <person name="Katano Y."/>
            <person name="Kishi E."/>
            <person name="Sasagawa M."/>
            <person name="Ankai A."/>
            <person name="Fukui S."/>
            <person name="Hashimoto Y."/>
            <person name="Kamata S."/>
            <person name="Otoguro M."/>
            <person name="Tanikawa S."/>
            <person name="Nihira T."/>
            <person name="Horinouchi S."/>
            <person name="Ohnishi Y."/>
            <person name="Hayakawa M."/>
            <person name="Kuzuyama T."/>
            <person name="Arisawa A."/>
            <person name="Nomoto F."/>
            <person name="Miura H."/>
            <person name="Takahashi Y."/>
            <person name="Fujita N."/>
        </authorList>
    </citation>
    <scope>NUCLEOTIDE SEQUENCE [LARGE SCALE GENOMIC DNA]</scope>
    <source>
        <strain evidence="4">ATCC 33774 / DSM 43861 / JCM 3304 / KCC A-0304 / NBRC 14216 / KM-6054</strain>
        <strain evidence="2">KM-6054</strain>
    </source>
</reference>
<gene>
    <name evidence="2" type="ordered locus">KSE_00380t</name>
    <name evidence="3" type="ordered locus">KSE_76360t</name>
</gene>
<dbReference type="EMBL" id="AP010968">
    <property type="protein sequence ID" value="BAJ33388.1"/>
    <property type="molecule type" value="Genomic_DNA"/>
</dbReference>